<comment type="caution">
    <text evidence="6">The sequence shown here is derived from an EMBL/GenBank/DDBJ whole genome shotgun (WGS) entry which is preliminary data.</text>
</comment>
<keyword evidence="4" id="KW-0460">Magnesium</keyword>
<keyword evidence="5" id="KW-0119">Carbohydrate metabolism</keyword>
<evidence type="ECO:0000256" key="1">
    <source>
        <dbReference type="ARBA" id="ARBA00001946"/>
    </source>
</evidence>
<sequence length="222" mass="25326">MQAILFDFNGTMFFDSDKHDKAWQIFLPKYGRGDVSLETLLEYNPHGRSNEAIIKHFLGNELPAEKIFELSEEKESIYRQLCLEDPKSFCFVDGLNEFLDFLKEKDIPRNIATASERSNLDFYIREFHLANWFDVDKITYIDGTMRGKPEPDLYIKAAQNIGVPAENCIVVEDSPHGAESAKRAGVSTVYAIEKTPGAFGDLTYVDHVISDFLPLLSRFQGR</sequence>
<dbReference type="Gene3D" id="3.40.50.1000">
    <property type="entry name" value="HAD superfamily/HAD-like"/>
    <property type="match status" value="1"/>
</dbReference>
<dbReference type="SFLD" id="SFLDG01129">
    <property type="entry name" value="C1.5:_HAD__Beta-PGM__Phosphata"/>
    <property type="match status" value="1"/>
</dbReference>
<dbReference type="Proteomes" id="UP000034076">
    <property type="component" value="Unassembled WGS sequence"/>
</dbReference>
<dbReference type="PANTHER" id="PTHR46193:SF18">
    <property type="entry name" value="HEXITOL PHOSPHATASE B"/>
    <property type="match status" value="1"/>
</dbReference>
<dbReference type="InterPro" id="IPR023214">
    <property type="entry name" value="HAD_sf"/>
</dbReference>
<dbReference type="EC" id="5.4.2.6" evidence="6"/>
<dbReference type="PANTHER" id="PTHR46193">
    <property type="entry name" value="6-PHOSPHOGLUCONATE PHOSPHATASE"/>
    <property type="match status" value="1"/>
</dbReference>
<evidence type="ECO:0000313" key="6">
    <source>
        <dbReference type="EMBL" id="KKI52218.1"/>
    </source>
</evidence>
<keyword evidence="6" id="KW-0413">Isomerase</keyword>
<comment type="cofactor">
    <cofactor evidence="1">
        <name>Mg(2+)</name>
        <dbReference type="ChEBI" id="CHEBI:18420"/>
    </cofactor>
</comment>
<dbReference type="NCBIfam" id="TIGR01509">
    <property type="entry name" value="HAD-SF-IA-v3"/>
    <property type="match status" value="1"/>
</dbReference>
<keyword evidence="3" id="KW-0479">Metal-binding</keyword>
<proteinExistence type="inferred from homology"/>
<evidence type="ECO:0000256" key="3">
    <source>
        <dbReference type="ARBA" id="ARBA00022723"/>
    </source>
</evidence>
<comment type="similarity">
    <text evidence="2">Belongs to the HAD-like hydrolase superfamily. CbbY/CbbZ/Gph/YieH family.</text>
</comment>
<dbReference type="STRING" id="270498.CHK_0326"/>
<dbReference type="Gene3D" id="1.10.150.240">
    <property type="entry name" value="Putative phosphatase, domain 2"/>
    <property type="match status" value="1"/>
</dbReference>
<dbReference type="CDD" id="cd07505">
    <property type="entry name" value="HAD_BPGM-like"/>
    <property type="match status" value="1"/>
</dbReference>
<gene>
    <name evidence="6" type="ORF">CHK_0326</name>
</gene>
<evidence type="ECO:0000313" key="7">
    <source>
        <dbReference type="Proteomes" id="UP000034076"/>
    </source>
</evidence>
<dbReference type="InterPro" id="IPR036412">
    <property type="entry name" value="HAD-like_sf"/>
</dbReference>
<organism evidence="6 7">
    <name type="scientific">Christensenella hongkongensis</name>
    <dbReference type="NCBI Taxonomy" id="270498"/>
    <lineage>
        <taxon>Bacteria</taxon>
        <taxon>Bacillati</taxon>
        <taxon>Bacillota</taxon>
        <taxon>Clostridia</taxon>
        <taxon>Christensenellales</taxon>
        <taxon>Christensenellaceae</taxon>
        <taxon>Christensenella</taxon>
    </lineage>
</organism>
<evidence type="ECO:0000256" key="5">
    <source>
        <dbReference type="ARBA" id="ARBA00023277"/>
    </source>
</evidence>
<dbReference type="OrthoDB" id="9797743at2"/>
<name>A0A0M2NJ69_9FIRM</name>
<dbReference type="RefSeq" id="WP_046442242.1">
    <property type="nucleotide sequence ID" value="NZ_CAUERS010000137.1"/>
</dbReference>
<dbReference type="EMBL" id="LAYJ01000033">
    <property type="protein sequence ID" value="KKI52218.1"/>
    <property type="molecule type" value="Genomic_DNA"/>
</dbReference>
<dbReference type="InterPro" id="IPR023198">
    <property type="entry name" value="PGP-like_dom2"/>
</dbReference>
<keyword evidence="7" id="KW-1185">Reference proteome</keyword>
<dbReference type="Pfam" id="PF00702">
    <property type="entry name" value="Hydrolase"/>
    <property type="match status" value="1"/>
</dbReference>
<reference evidence="6 7" key="1">
    <citation type="submission" date="2015-04" db="EMBL/GenBank/DDBJ databases">
        <title>Draft genome sequence of bacteremic isolate Catabacter hongkongensis type strain HKU16T.</title>
        <authorList>
            <person name="Lau S.K."/>
            <person name="Teng J.L."/>
            <person name="Huang Y."/>
            <person name="Curreem S.O."/>
            <person name="Tsui S.K."/>
            <person name="Woo P.C."/>
        </authorList>
    </citation>
    <scope>NUCLEOTIDE SEQUENCE [LARGE SCALE GENOMIC DNA]</scope>
    <source>
        <strain evidence="6 7">HKU16</strain>
    </source>
</reference>
<protein>
    <submittedName>
        <fullName evidence="6">Beta-phosphoglucomutase</fullName>
        <ecNumber evidence="6">5.4.2.6</ecNumber>
    </submittedName>
</protein>
<dbReference type="SFLD" id="SFLDS00003">
    <property type="entry name" value="Haloacid_Dehalogenase"/>
    <property type="match status" value="1"/>
</dbReference>
<dbReference type="GO" id="GO:0008801">
    <property type="term" value="F:beta-phosphoglucomutase activity"/>
    <property type="evidence" value="ECO:0007669"/>
    <property type="project" value="UniProtKB-EC"/>
</dbReference>
<dbReference type="InterPro" id="IPR051600">
    <property type="entry name" value="Beta-PGM-like"/>
</dbReference>
<dbReference type="InterPro" id="IPR006439">
    <property type="entry name" value="HAD-SF_hydro_IA"/>
</dbReference>
<dbReference type="PATRIC" id="fig|270498.16.peg.2935"/>
<dbReference type="SUPFAM" id="SSF56784">
    <property type="entry name" value="HAD-like"/>
    <property type="match status" value="1"/>
</dbReference>
<accession>A0A0M2NJ69</accession>
<dbReference type="GO" id="GO:0046872">
    <property type="term" value="F:metal ion binding"/>
    <property type="evidence" value="ECO:0007669"/>
    <property type="project" value="UniProtKB-KW"/>
</dbReference>
<evidence type="ECO:0000256" key="4">
    <source>
        <dbReference type="ARBA" id="ARBA00022842"/>
    </source>
</evidence>
<dbReference type="AlphaFoldDB" id="A0A0M2NJ69"/>
<evidence type="ECO:0000256" key="2">
    <source>
        <dbReference type="ARBA" id="ARBA00006171"/>
    </source>
</evidence>